<comment type="caution">
    <text evidence="3">The sequence shown here is derived from an EMBL/GenBank/DDBJ whole genome shotgun (WGS) entry which is preliminary data.</text>
</comment>
<reference evidence="3 4" key="1">
    <citation type="submission" date="2019-03" db="EMBL/GenBank/DDBJ databases">
        <title>Genomic Encyclopedia of Type Strains, Phase IV (KMG-IV): sequencing the most valuable type-strain genomes for metagenomic binning, comparative biology and taxonomic classification.</title>
        <authorList>
            <person name="Goeker M."/>
        </authorList>
    </citation>
    <scope>NUCLEOTIDE SEQUENCE [LARGE SCALE GENOMIC DNA]</scope>
    <source>
        <strain evidence="3 4">DSM 654</strain>
    </source>
</reference>
<sequence>MSRPLPAAPLSRLALAAALALGAPAAFAQSQSPTQEQLLQRVELLARELERVKAELQQLRQAQQAAQPVAPAAAPQAAAVPVAQPPAAPAEPATVISSYGEINYNRPKDHSQAQADIRRFVIGLQHRFDEQTKMVSELEVEHSIASASDKGEVEVEQLYLEHRLNDTYGLRAGLFLMPVGLLNTNHEPTAYYGVERNFVETAIIPSTWREGGLQVFGEHDNGISWSAGITTGFDLTKWDASSSEGRESPLASIHQEMQLAKANNLAYFGSVDWRGIPGLRLGASVFDGKAAHGTAGFASPGAKVGLWDLHAKWTPGAWDLSALYARGSIKGAGDFNLTLAGAATPVPNAFDGWYAQAAYRWQLAGDRVLAPFVRYERYNTGRGFDGLPVGLNPGSYGTEGVSTVGLNFQLNPNVVFKADLQRFRLDTGRNRLDLGVGYAF</sequence>
<dbReference type="InterPro" id="IPR010870">
    <property type="entry name" value="Porin_O/P"/>
</dbReference>
<keyword evidence="2" id="KW-0732">Signal</keyword>
<dbReference type="Pfam" id="PF07396">
    <property type="entry name" value="Porin_O_P"/>
    <property type="match status" value="1"/>
</dbReference>
<protein>
    <submittedName>
        <fullName evidence="3">Phosphate-selective porin</fullName>
    </submittedName>
</protein>
<proteinExistence type="predicted"/>
<evidence type="ECO:0000313" key="3">
    <source>
        <dbReference type="EMBL" id="TCV00303.1"/>
    </source>
</evidence>
<dbReference type="Gene3D" id="2.40.160.10">
    <property type="entry name" value="Porin"/>
    <property type="match status" value="1"/>
</dbReference>
<gene>
    <name evidence="3" type="ORF">EV671_100858</name>
</gene>
<dbReference type="SUPFAM" id="SSF56935">
    <property type="entry name" value="Porins"/>
    <property type="match status" value="1"/>
</dbReference>
<evidence type="ECO:0000313" key="4">
    <source>
        <dbReference type="Proteomes" id="UP000295110"/>
    </source>
</evidence>
<organism evidence="3 4">
    <name type="scientific">Roseateles saccharophilus</name>
    <name type="common">Pseudomonas saccharophila</name>
    <dbReference type="NCBI Taxonomy" id="304"/>
    <lineage>
        <taxon>Bacteria</taxon>
        <taxon>Pseudomonadati</taxon>
        <taxon>Pseudomonadota</taxon>
        <taxon>Betaproteobacteria</taxon>
        <taxon>Burkholderiales</taxon>
        <taxon>Sphaerotilaceae</taxon>
        <taxon>Roseateles</taxon>
    </lineage>
</organism>
<dbReference type="InterPro" id="IPR023614">
    <property type="entry name" value="Porin_dom_sf"/>
</dbReference>
<evidence type="ECO:0000256" key="2">
    <source>
        <dbReference type="SAM" id="SignalP"/>
    </source>
</evidence>
<dbReference type="EMBL" id="SMBU01000008">
    <property type="protein sequence ID" value="TCV00303.1"/>
    <property type="molecule type" value="Genomic_DNA"/>
</dbReference>
<evidence type="ECO:0000256" key="1">
    <source>
        <dbReference type="SAM" id="Coils"/>
    </source>
</evidence>
<accession>A0A4R3V9B3</accession>
<feature type="chain" id="PRO_5020680379" evidence="2">
    <location>
        <begin position="29"/>
        <end position="440"/>
    </location>
</feature>
<keyword evidence="1" id="KW-0175">Coiled coil</keyword>
<dbReference type="AlphaFoldDB" id="A0A4R3V9B3"/>
<feature type="coiled-coil region" evidence="1">
    <location>
        <begin position="35"/>
        <end position="66"/>
    </location>
</feature>
<keyword evidence="4" id="KW-1185">Reference proteome</keyword>
<dbReference type="RefSeq" id="WP_165917512.1">
    <property type="nucleotide sequence ID" value="NZ_SGUF01000010.1"/>
</dbReference>
<name>A0A4R3V9B3_ROSSA</name>
<feature type="signal peptide" evidence="2">
    <location>
        <begin position="1"/>
        <end position="28"/>
    </location>
</feature>
<dbReference type="Proteomes" id="UP000295110">
    <property type="component" value="Unassembled WGS sequence"/>
</dbReference>